<gene>
    <name evidence="4" type="ORF">FPZ11_01930</name>
</gene>
<dbReference type="PIRSF" id="PIRSF016838">
    <property type="entry name" value="PafC"/>
    <property type="match status" value="1"/>
</dbReference>
<evidence type="ECO:0000313" key="4">
    <source>
        <dbReference type="EMBL" id="QDZ13716.1"/>
    </source>
</evidence>
<dbReference type="InterPro" id="IPR043839">
    <property type="entry name" value="PafC_HTH"/>
</dbReference>
<dbReference type="PROSITE" id="PS52050">
    <property type="entry name" value="WYL"/>
    <property type="match status" value="1"/>
</dbReference>
<evidence type="ECO:0000313" key="5">
    <source>
        <dbReference type="Proteomes" id="UP000320216"/>
    </source>
</evidence>
<dbReference type="InterPro" id="IPR051534">
    <property type="entry name" value="CBASS_pafABC_assoc_protein"/>
</dbReference>
<dbReference type="Proteomes" id="UP000320216">
    <property type="component" value="Chromosome"/>
</dbReference>
<reference evidence="4 5" key="1">
    <citation type="submission" date="2019-07" db="EMBL/GenBank/DDBJ databases">
        <title>Full genome sequence of Humibacter sp. WJ7-1.</title>
        <authorList>
            <person name="Im W.-T."/>
        </authorList>
    </citation>
    <scope>NUCLEOTIDE SEQUENCE [LARGE SCALE GENOMIC DNA]</scope>
    <source>
        <strain evidence="4 5">WJ7-1</strain>
    </source>
</reference>
<dbReference type="InterPro" id="IPR026881">
    <property type="entry name" value="WYL_dom"/>
</dbReference>
<sequence>MAEPAQQRDARDKLALLLSLIPYLMDHDSVPVKDAAAAFEVTPKQIRDAVHLIAVSGLPGESRAYLAGDLFDIDWDALEDRDTIVLTHTVAIDDTPRLSAREAAALIAGLQYLSALPEHADRDAMASLMAKLERGTAAGAAQVAVTPAGLRDTIATVRAAIGDHTQLEFDYVSARGDSERRSVDPLRIESVNDDWYLRGWCHLRKAVRTFRLDRIDQLVKTTRPISEHAERVVLPERLFQGSPDDLTVSVDVAAATLPLIADYVPDDAPREPDGDIVHTRVRVAHYHGLKRMVARFAGQLTVTAPPEARAAVAAWASAGAARYAETTSADDEEG</sequence>
<dbReference type="InterPro" id="IPR028349">
    <property type="entry name" value="PafC-like"/>
</dbReference>
<evidence type="ECO:0000259" key="1">
    <source>
        <dbReference type="Pfam" id="PF13280"/>
    </source>
</evidence>
<dbReference type="KEGG" id="huw:FPZ11_01930"/>
<feature type="domain" description="PafC HTH" evidence="2">
    <location>
        <begin position="12"/>
        <end position="134"/>
    </location>
</feature>
<evidence type="ECO:0000259" key="3">
    <source>
        <dbReference type="Pfam" id="PF25583"/>
    </source>
</evidence>
<dbReference type="RefSeq" id="WP_146317913.1">
    <property type="nucleotide sequence ID" value="NZ_CP042305.1"/>
</dbReference>
<organism evidence="4 5">
    <name type="scientific">Humibacter ginsenosidimutans</name>
    <dbReference type="NCBI Taxonomy" id="2599293"/>
    <lineage>
        <taxon>Bacteria</taxon>
        <taxon>Bacillati</taxon>
        <taxon>Actinomycetota</taxon>
        <taxon>Actinomycetes</taxon>
        <taxon>Micrococcales</taxon>
        <taxon>Microbacteriaceae</taxon>
        <taxon>Humibacter</taxon>
    </lineage>
</organism>
<evidence type="ECO:0000259" key="2">
    <source>
        <dbReference type="Pfam" id="PF19187"/>
    </source>
</evidence>
<protein>
    <submittedName>
        <fullName evidence="4">WYL domain-containing protein</fullName>
    </submittedName>
</protein>
<dbReference type="Pfam" id="PF13280">
    <property type="entry name" value="WYL"/>
    <property type="match status" value="1"/>
</dbReference>
<dbReference type="OrthoDB" id="3171994at2"/>
<name>A0A5B8M0E2_9MICO</name>
<dbReference type="Pfam" id="PF25583">
    <property type="entry name" value="WCX"/>
    <property type="match status" value="1"/>
</dbReference>
<dbReference type="InterPro" id="IPR057727">
    <property type="entry name" value="WCX_dom"/>
</dbReference>
<feature type="domain" description="WYL" evidence="1">
    <location>
        <begin position="153"/>
        <end position="218"/>
    </location>
</feature>
<feature type="domain" description="WCX" evidence="3">
    <location>
        <begin position="246"/>
        <end position="318"/>
    </location>
</feature>
<dbReference type="EMBL" id="CP042305">
    <property type="protein sequence ID" value="QDZ13716.1"/>
    <property type="molecule type" value="Genomic_DNA"/>
</dbReference>
<dbReference type="PANTHER" id="PTHR34580:SF1">
    <property type="entry name" value="PROTEIN PAFC"/>
    <property type="match status" value="1"/>
</dbReference>
<dbReference type="Pfam" id="PF19187">
    <property type="entry name" value="HTH_PafC"/>
    <property type="match status" value="1"/>
</dbReference>
<keyword evidence="5" id="KW-1185">Reference proteome</keyword>
<proteinExistence type="predicted"/>
<accession>A0A5B8M0E2</accession>
<dbReference type="PANTHER" id="PTHR34580">
    <property type="match status" value="1"/>
</dbReference>
<dbReference type="AlphaFoldDB" id="A0A5B8M0E2"/>